<dbReference type="Pfam" id="PF01813">
    <property type="entry name" value="ATP-synt_D"/>
    <property type="match status" value="1"/>
</dbReference>
<dbReference type="GO" id="GO:0046961">
    <property type="term" value="F:proton-transporting ATPase activity, rotational mechanism"/>
    <property type="evidence" value="ECO:0007669"/>
    <property type="project" value="InterPro"/>
</dbReference>
<gene>
    <name evidence="4" type="ORF">FGO68_gene6637</name>
</gene>
<proteinExistence type="inferred from homology"/>
<comment type="caution">
    <text evidence="4">The sequence shown here is derived from an EMBL/GenBank/DDBJ whole genome shotgun (WGS) entry which is preliminary data.</text>
</comment>
<dbReference type="EMBL" id="RRYP01013889">
    <property type="protein sequence ID" value="TNV76268.1"/>
    <property type="molecule type" value="Genomic_DNA"/>
</dbReference>
<evidence type="ECO:0000256" key="3">
    <source>
        <dbReference type="ARBA" id="ARBA00023065"/>
    </source>
</evidence>
<sequence length="131" mass="14253">MSKAFRDIMVKILETKKRMGKDYNESLLALAEANFAAGDFSKAVFDSVGSRTNVKLNVTSDNVAGVHLPIFSLRGDAAGAGDSDDRSMLGLTGGGAAIQKCRDRFQKFLKMLIDIASLQTQFITLDEDIIF</sequence>
<organism evidence="4 5">
    <name type="scientific">Halteria grandinella</name>
    <dbReference type="NCBI Taxonomy" id="5974"/>
    <lineage>
        <taxon>Eukaryota</taxon>
        <taxon>Sar</taxon>
        <taxon>Alveolata</taxon>
        <taxon>Ciliophora</taxon>
        <taxon>Intramacronucleata</taxon>
        <taxon>Spirotrichea</taxon>
        <taxon>Stichotrichia</taxon>
        <taxon>Sporadotrichida</taxon>
        <taxon>Halteriidae</taxon>
        <taxon>Halteria</taxon>
    </lineage>
</organism>
<comment type="similarity">
    <text evidence="1">Belongs to the V-ATPase D subunit family.</text>
</comment>
<evidence type="ECO:0000313" key="5">
    <source>
        <dbReference type="Proteomes" id="UP000785679"/>
    </source>
</evidence>
<keyword evidence="5" id="KW-1185">Reference proteome</keyword>
<dbReference type="Proteomes" id="UP000785679">
    <property type="component" value="Unassembled WGS sequence"/>
</dbReference>
<accession>A0A8J8NJJ6</accession>
<reference evidence="4" key="1">
    <citation type="submission" date="2019-06" db="EMBL/GenBank/DDBJ databases">
        <authorList>
            <person name="Zheng W."/>
        </authorList>
    </citation>
    <scope>NUCLEOTIDE SEQUENCE</scope>
    <source>
        <strain evidence="4">QDHG01</strain>
    </source>
</reference>
<keyword evidence="2" id="KW-0813">Transport</keyword>
<protein>
    <submittedName>
        <fullName evidence="4">Uncharacterized protein</fullName>
    </submittedName>
</protein>
<keyword evidence="3" id="KW-0406">Ion transport</keyword>
<evidence type="ECO:0000256" key="1">
    <source>
        <dbReference type="ARBA" id="ARBA00005850"/>
    </source>
</evidence>
<dbReference type="Gene3D" id="1.10.287.3240">
    <property type="match status" value="1"/>
</dbReference>
<dbReference type="AlphaFoldDB" id="A0A8J8NJJ6"/>
<name>A0A8J8NJJ6_HALGN</name>
<evidence type="ECO:0000256" key="2">
    <source>
        <dbReference type="ARBA" id="ARBA00022448"/>
    </source>
</evidence>
<dbReference type="OrthoDB" id="7676488at2759"/>
<dbReference type="InterPro" id="IPR002699">
    <property type="entry name" value="V_ATPase_D"/>
</dbReference>
<dbReference type="PANTHER" id="PTHR11671">
    <property type="entry name" value="V-TYPE ATP SYNTHASE SUBUNIT D"/>
    <property type="match status" value="1"/>
</dbReference>
<evidence type="ECO:0000313" key="4">
    <source>
        <dbReference type="EMBL" id="TNV76268.1"/>
    </source>
</evidence>